<dbReference type="InterPro" id="IPR050353">
    <property type="entry name" value="PyrK_electron_transfer"/>
</dbReference>
<dbReference type="NCBIfam" id="NF000796">
    <property type="entry name" value="PRK00054.1-1"/>
    <property type="match status" value="1"/>
</dbReference>
<dbReference type="HAMAP" id="MF_01211">
    <property type="entry name" value="DHODB_Fe_S_bind"/>
    <property type="match status" value="1"/>
</dbReference>
<dbReference type="SUPFAM" id="SSF63380">
    <property type="entry name" value="Riboflavin synthase domain-like"/>
    <property type="match status" value="1"/>
</dbReference>
<keyword evidence="4 11" id="KW-0001">2Fe-2S</keyword>
<dbReference type="InterPro" id="IPR023455">
    <property type="entry name" value="Dihydroorotate_DHASE_ETsu"/>
</dbReference>
<keyword evidence="9 11" id="KW-0408">Iron</keyword>
<evidence type="ECO:0000256" key="2">
    <source>
        <dbReference type="ARBA" id="ARBA00022448"/>
    </source>
</evidence>
<keyword evidence="5 11" id="KW-0479">Metal-binding</keyword>
<dbReference type="KEGG" id="mrc:R6Y96_05855"/>
<proteinExistence type="inferred from homology"/>
<dbReference type="RefSeq" id="WP_318620279.1">
    <property type="nucleotide sequence ID" value="NZ_CP137642.1"/>
</dbReference>
<dbReference type="GO" id="GO:0009055">
    <property type="term" value="F:electron transfer activity"/>
    <property type="evidence" value="ECO:0007669"/>
    <property type="project" value="UniProtKB-UniRule"/>
</dbReference>
<feature type="binding site" evidence="11 12">
    <location>
        <position position="214"/>
    </location>
    <ligand>
        <name>[2Fe-2S] cluster</name>
        <dbReference type="ChEBI" id="CHEBI:190135"/>
    </ligand>
</feature>
<comment type="cofactor">
    <cofactor evidence="12">
        <name>[2Fe-2S] cluster</name>
        <dbReference type="ChEBI" id="CHEBI:190135"/>
    </cofactor>
    <text evidence="12">Binds 1 [2Fe-2S] cluster per subunit.</text>
</comment>
<dbReference type="PROSITE" id="PS51384">
    <property type="entry name" value="FAD_FR"/>
    <property type="match status" value="1"/>
</dbReference>
<keyword evidence="3 11" id="KW-0285">Flavoprotein</keyword>
<keyword evidence="7 11" id="KW-0665">Pyrimidine biosynthesis</keyword>
<evidence type="ECO:0000256" key="8">
    <source>
        <dbReference type="ARBA" id="ARBA00022982"/>
    </source>
</evidence>
<evidence type="ECO:0000256" key="10">
    <source>
        <dbReference type="ARBA" id="ARBA00023014"/>
    </source>
</evidence>
<dbReference type="PIRSF" id="PIRSF006816">
    <property type="entry name" value="Cyc3_hyd_g"/>
    <property type="match status" value="1"/>
</dbReference>
<dbReference type="GO" id="GO:0051537">
    <property type="term" value="F:2 iron, 2 sulfur cluster binding"/>
    <property type="evidence" value="ECO:0007669"/>
    <property type="project" value="UniProtKB-KW"/>
</dbReference>
<evidence type="ECO:0000256" key="1">
    <source>
        <dbReference type="ARBA" id="ARBA00006422"/>
    </source>
</evidence>
<dbReference type="Pfam" id="PF10418">
    <property type="entry name" value="DHODB_Fe-S_bind"/>
    <property type="match status" value="1"/>
</dbReference>
<keyword evidence="8 11" id="KW-0249">Electron transport</keyword>
<dbReference type="Proteomes" id="UP001305652">
    <property type="component" value="Chromosome"/>
</dbReference>
<feature type="binding site" evidence="11 12">
    <location>
        <position position="206"/>
    </location>
    <ligand>
        <name>[2Fe-2S] cluster</name>
        <dbReference type="ChEBI" id="CHEBI:190135"/>
    </ligand>
</feature>
<keyword evidence="2 11" id="KW-0813">Transport</keyword>
<dbReference type="InterPro" id="IPR017938">
    <property type="entry name" value="Riboflavin_synthase-like_b-brl"/>
</dbReference>
<comment type="subunit">
    <text evidence="11">Heterotetramer of 2 PyrK and 2 PyrD type B subunits.</text>
</comment>
<evidence type="ECO:0000259" key="13">
    <source>
        <dbReference type="PROSITE" id="PS51384"/>
    </source>
</evidence>
<organism evidence="14 15">
    <name type="scientific">Methanoculleus receptaculi</name>
    <dbReference type="NCBI Taxonomy" id="394967"/>
    <lineage>
        <taxon>Archaea</taxon>
        <taxon>Methanobacteriati</taxon>
        <taxon>Methanobacteriota</taxon>
        <taxon>Stenosarchaea group</taxon>
        <taxon>Methanomicrobia</taxon>
        <taxon>Methanomicrobiales</taxon>
        <taxon>Methanomicrobiaceae</taxon>
        <taxon>Methanoculleus</taxon>
    </lineage>
</organism>
<evidence type="ECO:0000313" key="14">
    <source>
        <dbReference type="EMBL" id="WOX56845.1"/>
    </source>
</evidence>
<dbReference type="AlphaFoldDB" id="A0AAX4FSS4"/>
<dbReference type="GO" id="GO:0050660">
    <property type="term" value="F:flavin adenine dinucleotide binding"/>
    <property type="evidence" value="ECO:0007669"/>
    <property type="project" value="InterPro"/>
</dbReference>
<dbReference type="Gene3D" id="2.10.240.10">
    <property type="entry name" value="Dihydroorotate dehydrogenase, electron transfer subunit"/>
    <property type="match status" value="1"/>
</dbReference>
<dbReference type="Gene3D" id="3.40.50.80">
    <property type="entry name" value="Nucleotide-binding domain of ferredoxin-NADP reductase (FNR) module"/>
    <property type="match status" value="1"/>
</dbReference>
<dbReference type="CDD" id="cd06220">
    <property type="entry name" value="DHOD_e_trans_like2"/>
    <property type="match status" value="1"/>
</dbReference>
<feature type="domain" description="FAD-binding FR-type" evidence="13">
    <location>
        <begin position="4"/>
        <end position="91"/>
    </location>
</feature>
<dbReference type="PANTHER" id="PTHR43513:SF3">
    <property type="entry name" value="DIHYDROOROTATE DEHYDROGENASE B (NAD(+)), ELECTRON TRANSFER SUBUNIT-RELATED"/>
    <property type="match status" value="1"/>
</dbReference>
<name>A0AAX4FSS4_9EURY</name>
<dbReference type="InterPro" id="IPR017927">
    <property type="entry name" value="FAD-bd_FR_type"/>
</dbReference>
<evidence type="ECO:0000256" key="12">
    <source>
        <dbReference type="PIRSR" id="PIRSR006816-2"/>
    </source>
</evidence>
<evidence type="ECO:0000256" key="11">
    <source>
        <dbReference type="HAMAP-Rule" id="MF_01211"/>
    </source>
</evidence>
<comment type="cofactor">
    <cofactor evidence="11">
        <name>FAD</name>
        <dbReference type="ChEBI" id="CHEBI:57692"/>
    </cofactor>
    <text evidence="11">Binds 1 FAD per subunit.</text>
</comment>
<dbReference type="GO" id="GO:0044205">
    <property type="term" value="P:'de novo' UMP biosynthetic process"/>
    <property type="evidence" value="ECO:0007669"/>
    <property type="project" value="UniProtKB-UniRule"/>
</dbReference>
<dbReference type="InterPro" id="IPR037117">
    <property type="entry name" value="Dihydroorotate_DH_ele_sf"/>
</dbReference>
<keyword evidence="10 11" id="KW-0411">Iron-sulfur</keyword>
<comment type="pathway">
    <text evidence="11">Pyrimidine metabolism; UMP biosynthesis via de novo pathway; orotate from (S)-dihydroorotate (NAD(+) route): step 1/1.</text>
</comment>
<gene>
    <name evidence="11" type="primary">pyrK</name>
    <name evidence="14" type="ORF">R6Y96_05855</name>
</gene>
<accession>A0AAX4FSS4</accession>
<dbReference type="Gene3D" id="2.40.30.10">
    <property type="entry name" value="Translation factors"/>
    <property type="match status" value="1"/>
</dbReference>
<dbReference type="GO" id="GO:0046872">
    <property type="term" value="F:metal ion binding"/>
    <property type="evidence" value="ECO:0007669"/>
    <property type="project" value="UniProtKB-KW"/>
</dbReference>
<evidence type="ECO:0000256" key="7">
    <source>
        <dbReference type="ARBA" id="ARBA00022975"/>
    </source>
</evidence>
<evidence type="ECO:0000256" key="6">
    <source>
        <dbReference type="ARBA" id="ARBA00022827"/>
    </source>
</evidence>
<evidence type="ECO:0000256" key="3">
    <source>
        <dbReference type="ARBA" id="ARBA00022630"/>
    </source>
</evidence>
<comment type="cofactor">
    <cofactor evidence="11">
        <name>[2Fe-2S] cluster</name>
        <dbReference type="ChEBI" id="CHEBI:190135"/>
    </cofactor>
    <text evidence="11">Binds 1 [2Fe-2S] cluster per subunit.</text>
</comment>
<feature type="binding site" evidence="11 12">
    <location>
        <position position="211"/>
    </location>
    <ligand>
        <name>[2Fe-2S] cluster</name>
        <dbReference type="ChEBI" id="CHEBI:190135"/>
    </ligand>
</feature>
<evidence type="ECO:0000256" key="4">
    <source>
        <dbReference type="ARBA" id="ARBA00022714"/>
    </source>
</evidence>
<sequence>MYEEMPIGVSITRIVEETPSIRTFYFDHEISARPGQFVMVWVPGVDEIPMALSSSSSITVQKVGDATAALFAMGEGDVMGIRGPYGNGFSAGGRTLAIAGGVGATPLLPLAESGQVEVFLLGARTASEVVFADRIRRVARLMVATDDGTAGHQGFVTELVSRVDLEGFDRICVCGPEVMMAAVLRILERAGCAGRGEFSLQRYMKCGVGLCGSCCIDPHGLRVCRDGPVFPGTVLLDSEFGRYARDASGRRQRV</sequence>
<dbReference type="GO" id="GO:0016491">
    <property type="term" value="F:oxidoreductase activity"/>
    <property type="evidence" value="ECO:0007669"/>
    <property type="project" value="InterPro"/>
</dbReference>
<dbReference type="GeneID" id="85732662"/>
<comment type="function">
    <text evidence="11">Responsible for channeling the electrons from the oxidation of dihydroorotate from the FMN redox center in the PyrD type B subunit to the ultimate electron acceptor NAD(+).</text>
</comment>
<keyword evidence="6 11" id="KW-0274">FAD</keyword>
<evidence type="ECO:0000256" key="5">
    <source>
        <dbReference type="ARBA" id="ARBA00022723"/>
    </source>
</evidence>
<dbReference type="EMBL" id="CP137642">
    <property type="protein sequence ID" value="WOX56845.1"/>
    <property type="molecule type" value="Genomic_DNA"/>
</dbReference>
<evidence type="ECO:0000313" key="15">
    <source>
        <dbReference type="Proteomes" id="UP001305652"/>
    </source>
</evidence>
<dbReference type="SUPFAM" id="SSF52343">
    <property type="entry name" value="Ferredoxin reductase-like, C-terminal NADP-linked domain"/>
    <property type="match status" value="1"/>
</dbReference>
<dbReference type="InterPro" id="IPR039261">
    <property type="entry name" value="FNR_nucleotide-bd"/>
</dbReference>
<feature type="binding site" evidence="11 12">
    <location>
        <position position="224"/>
    </location>
    <ligand>
        <name>[2Fe-2S] cluster</name>
        <dbReference type="ChEBI" id="CHEBI:190135"/>
    </ligand>
</feature>
<dbReference type="InterPro" id="IPR019480">
    <property type="entry name" value="Dihydroorotate_DH_Fe-S-bd"/>
</dbReference>
<keyword evidence="15" id="KW-1185">Reference proteome</keyword>
<evidence type="ECO:0000256" key="9">
    <source>
        <dbReference type="ARBA" id="ARBA00023004"/>
    </source>
</evidence>
<comment type="similarity">
    <text evidence="1 11">Belongs to the PyrK family.</text>
</comment>
<dbReference type="PANTHER" id="PTHR43513">
    <property type="entry name" value="DIHYDROOROTATE DEHYDROGENASE B (NAD(+)), ELECTRON TRANSFER SUBUNIT"/>
    <property type="match status" value="1"/>
</dbReference>
<protein>
    <recommendedName>
        <fullName evidence="11">Probable dihydroorotate dehydrogenase B (NAD(+)), electron transfer subunit</fullName>
    </recommendedName>
    <alternativeName>
        <fullName evidence="11">Dihydroorotate oxidase B, electron transfer subunit</fullName>
    </alternativeName>
</protein>
<dbReference type="InterPro" id="IPR012165">
    <property type="entry name" value="Cyt_c3_hydrogenase_gsu"/>
</dbReference>
<reference evidence="14 15" key="1">
    <citation type="submission" date="2023-10" db="EMBL/GenBank/DDBJ databases">
        <title>The complete genome sequence of Methanoculleus receptaculi DSM 18860.</title>
        <authorList>
            <person name="Lai S.-J."/>
            <person name="You Y.-T."/>
            <person name="Chen S.-C."/>
        </authorList>
    </citation>
    <scope>NUCLEOTIDE SEQUENCE [LARGE SCALE GENOMIC DNA]</scope>
    <source>
        <strain evidence="14 15">DSM 18860</strain>
    </source>
</reference>